<keyword evidence="12" id="KW-1185">Reference proteome</keyword>
<comment type="cofactor">
    <cofactor evidence="1">
        <name>a divalent metal cation</name>
        <dbReference type="ChEBI" id="CHEBI:60240"/>
    </cofactor>
</comment>
<keyword evidence="5" id="KW-0479">Metal-binding</keyword>
<evidence type="ECO:0008006" key="13">
    <source>
        <dbReference type="Google" id="ProtNLM"/>
    </source>
</evidence>
<dbReference type="EMBL" id="CAMAPF010000029">
    <property type="protein sequence ID" value="CAH9075616.1"/>
    <property type="molecule type" value="Genomic_DNA"/>
</dbReference>
<evidence type="ECO:0000313" key="11">
    <source>
        <dbReference type="EMBL" id="CAH9077062.1"/>
    </source>
</evidence>
<dbReference type="GO" id="GO:0004518">
    <property type="term" value="F:nuclease activity"/>
    <property type="evidence" value="ECO:0007669"/>
    <property type="project" value="UniProtKB-KW"/>
</dbReference>
<comment type="subcellular location">
    <subcellularLocation>
        <location evidence="2">Nucleus</location>
    </subcellularLocation>
</comment>
<evidence type="ECO:0000256" key="3">
    <source>
        <dbReference type="ARBA" id="ARBA00006958"/>
    </source>
</evidence>
<evidence type="ECO:0000256" key="7">
    <source>
        <dbReference type="ARBA" id="ARBA00023242"/>
    </source>
</evidence>
<proteinExistence type="inferred from homology"/>
<keyword evidence="7" id="KW-0539">Nucleus</keyword>
<dbReference type="AlphaFoldDB" id="A0AAV0CF72"/>
<dbReference type="Pfam" id="PF13359">
    <property type="entry name" value="DDE_Tnp_4"/>
    <property type="match status" value="1"/>
</dbReference>
<comment type="similarity">
    <text evidence="3">Belongs to the HARBI1 family.</text>
</comment>
<dbReference type="Proteomes" id="UP001152523">
    <property type="component" value="Unassembled WGS sequence"/>
</dbReference>
<evidence type="ECO:0000256" key="2">
    <source>
        <dbReference type="ARBA" id="ARBA00004123"/>
    </source>
</evidence>
<dbReference type="GO" id="GO:0046872">
    <property type="term" value="F:metal ion binding"/>
    <property type="evidence" value="ECO:0007669"/>
    <property type="project" value="UniProtKB-KW"/>
</dbReference>
<evidence type="ECO:0000256" key="5">
    <source>
        <dbReference type="ARBA" id="ARBA00022723"/>
    </source>
</evidence>
<feature type="domain" description="DDE Tnp4" evidence="8">
    <location>
        <begin position="167"/>
        <end position="331"/>
    </location>
</feature>
<evidence type="ECO:0000313" key="12">
    <source>
        <dbReference type="Proteomes" id="UP001152523"/>
    </source>
</evidence>
<accession>A0AAV0CF72</accession>
<reference evidence="10" key="1">
    <citation type="submission" date="2022-07" db="EMBL/GenBank/DDBJ databases">
        <authorList>
            <person name="Macas J."/>
            <person name="Novak P."/>
            <person name="Neumann P."/>
        </authorList>
    </citation>
    <scope>NUCLEOTIDE SEQUENCE</scope>
</reference>
<dbReference type="GO" id="GO:0005634">
    <property type="term" value="C:nucleus"/>
    <property type="evidence" value="ECO:0007669"/>
    <property type="project" value="UniProtKB-SubCell"/>
</dbReference>
<evidence type="ECO:0000259" key="9">
    <source>
        <dbReference type="Pfam" id="PF26138"/>
    </source>
</evidence>
<evidence type="ECO:0000256" key="1">
    <source>
        <dbReference type="ARBA" id="ARBA00001968"/>
    </source>
</evidence>
<keyword evidence="6" id="KW-0378">Hydrolase</keyword>
<dbReference type="InterPro" id="IPR045249">
    <property type="entry name" value="HARBI1-like"/>
</dbReference>
<evidence type="ECO:0000313" key="10">
    <source>
        <dbReference type="EMBL" id="CAH9075616.1"/>
    </source>
</evidence>
<dbReference type="EMBL" id="CAMAPF010000031">
    <property type="protein sequence ID" value="CAH9077062.1"/>
    <property type="molecule type" value="Genomic_DNA"/>
</dbReference>
<dbReference type="InterPro" id="IPR027806">
    <property type="entry name" value="HARBI1_dom"/>
</dbReference>
<dbReference type="Pfam" id="PF26138">
    <property type="entry name" value="DUF8040"/>
    <property type="match status" value="1"/>
</dbReference>
<dbReference type="InterPro" id="IPR058353">
    <property type="entry name" value="DUF8040"/>
</dbReference>
<evidence type="ECO:0000256" key="4">
    <source>
        <dbReference type="ARBA" id="ARBA00022722"/>
    </source>
</evidence>
<protein>
    <recommendedName>
        <fullName evidence="13">DDE Tnp4 domain-containing protein</fullName>
    </recommendedName>
</protein>
<comment type="caution">
    <text evidence="10">The sequence shown here is derived from an EMBL/GenBank/DDBJ whole genome shotgun (WGS) entry which is preliminary data.</text>
</comment>
<evidence type="ECO:0000259" key="8">
    <source>
        <dbReference type="Pfam" id="PF13359"/>
    </source>
</evidence>
<sequence>MNVEVRRSCLIIALEELRSLLEDDEQKKTRIPMRVGGETGGEYIHRMLNGHPGLCKEQLRLTREMFIHLVNIMVERNLLKDSRFIHVAEQIGIGLYILAKGASYTDAADVFKHSLRTICKYFNLVLHALVELSFDIIRPHHNLLDVHTIVFNSSLYWPYFKDSVGALDGTHIEAVISDAKGVPFRGRRGSKTWNVLACCSFDKLFTFVNIGWEGSAHDVRVWVDSLMQSKYHFPHPPPGKYYLVDSGYPNTLGYLAPFDDAGMRKHVPEFRGGGKPRGVMEHFNYRHSSLRTTIERAFSHLKKRWKILHNMPKMKEEHQQAIIFSTFTLHNFISMCKMGIPIYEHEGNGEGMVDSNMFNNGRKEAMNNVRVEIAKQIWEDVQKPRATHA</sequence>
<organism evidence="10 12">
    <name type="scientific">Cuscuta epithymum</name>
    <dbReference type="NCBI Taxonomy" id="186058"/>
    <lineage>
        <taxon>Eukaryota</taxon>
        <taxon>Viridiplantae</taxon>
        <taxon>Streptophyta</taxon>
        <taxon>Embryophyta</taxon>
        <taxon>Tracheophyta</taxon>
        <taxon>Spermatophyta</taxon>
        <taxon>Magnoliopsida</taxon>
        <taxon>eudicotyledons</taxon>
        <taxon>Gunneridae</taxon>
        <taxon>Pentapetalae</taxon>
        <taxon>asterids</taxon>
        <taxon>lamiids</taxon>
        <taxon>Solanales</taxon>
        <taxon>Convolvulaceae</taxon>
        <taxon>Cuscuteae</taxon>
        <taxon>Cuscuta</taxon>
        <taxon>Cuscuta subgen. Cuscuta</taxon>
    </lineage>
</organism>
<dbReference type="PANTHER" id="PTHR22930">
    <property type="match status" value="1"/>
</dbReference>
<keyword evidence="4" id="KW-0540">Nuclease</keyword>
<name>A0AAV0CF72_9ASTE</name>
<gene>
    <name evidence="10" type="ORF">CEPIT_LOCUS5544</name>
    <name evidence="11" type="ORF">CEPIT_LOCUS6034</name>
</gene>
<dbReference type="PANTHER" id="PTHR22930:SF280">
    <property type="entry name" value="OS11G0202600 PROTEIN"/>
    <property type="match status" value="1"/>
</dbReference>
<dbReference type="GO" id="GO:0016787">
    <property type="term" value="F:hydrolase activity"/>
    <property type="evidence" value="ECO:0007669"/>
    <property type="project" value="UniProtKB-KW"/>
</dbReference>
<feature type="domain" description="DUF8040" evidence="9">
    <location>
        <begin position="39"/>
        <end position="130"/>
    </location>
</feature>
<evidence type="ECO:0000256" key="6">
    <source>
        <dbReference type="ARBA" id="ARBA00022801"/>
    </source>
</evidence>